<sequence>MMAPGTTRPFLSRLSRPARLLPVAALALALPLRAHAQASIITGNQVTQATVETIDSTSGEVLLRDRDGGLITVDIPRKVHNLPHIQPGDRINIRFFQTIGADVVPADSPPPESTVTSARGVSNRHPHGMMVSFRRKRVRIAAVDPAHHVVTTVGPAGATQTITVHNKAMQALLPTLKVGDTVDVTTMDAVSFEVMNRVITSTATVQEGTGTTTAPTAPAPATPAPATGH</sequence>
<comment type="caution">
    <text evidence="3">The sequence shown here is derived from an EMBL/GenBank/DDBJ whole genome shotgun (WGS) entry which is preliminary data.</text>
</comment>
<dbReference type="Proteomes" id="UP001060895">
    <property type="component" value="Unassembled WGS sequence"/>
</dbReference>
<dbReference type="RefSeq" id="WP_246387629.1">
    <property type="nucleotide sequence ID" value="NZ_BAQP01000059.1"/>
</dbReference>
<organism evidence="3 4">
    <name type="scientific">Gluconacetobacter sacchari DSM 12717</name>
    <dbReference type="NCBI Taxonomy" id="1307940"/>
    <lineage>
        <taxon>Bacteria</taxon>
        <taxon>Pseudomonadati</taxon>
        <taxon>Pseudomonadota</taxon>
        <taxon>Alphaproteobacteria</taxon>
        <taxon>Acetobacterales</taxon>
        <taxon>Acetobacteraceae</taxon>
        <taxon>Gluconacetobacter</taxon>
    </lineage>
</organism>
<protein>
    <recommendedName>
        <fullName evidence="5">DUF5666 domain-containing protein</fullName>
    </recommendedName>
</protein>
<dbReference type="EMBL" id="BAQP01000059">
    <property type="protein sequence ID" value="GBQ22768.1"/>
    <property type="molecule type" value="Genomic_DNA"/>
</dbReference>
<keyword evidence="2" id="KW-0732">Signal</keyword>
<evidence type="ECO:0000256" key="1">
    <source>
        <dbReference type="SAM" id="MobiDB-lite"/>
    </source>
</evidence>
<feature type="region of interest" description="Disordered" evidence="1">
    <location>
        <begin position="203"/>
        <end position="229"/>
    </location>
</feature>
<name>A0ABQ0P5D2_9PROT</name>
<accession>A0ABQ0P5D2</accession>
<evidence type="ECO:0000313" key="3">
    <source>
        <dbReference type="EMBL" id="GBQ22768.1"/>
    </source>
</evidence>
<feature type="chain" id="PRO_5045397643" description="DUF5666 domain-containing protein" evidence="2">
    <location>
        <begin position="37"/>
        <end position="229"/>
    </location>
</feature>
<feature type="region of interest" description="Disordered" evidence="1">
    <location>
        <begin position="106"/>
        <end position="126"/>
    </location>
</feature>
<evidence type="ECO:0000256" key="2">
    <source>
        <dbReference type="SAM" id="SignalP"/>
    </source>
</evidence>
<keyword evidence="4" id="KW-1185">Reference proteome</keyword>
<evidence type="ECO:0000313" key="4">
    <source>
        <dbReference type="Proteomes" id="UP001060895"/>
    </source>
</evidence>
<reference evidence="3" key="1">
    <citation type="submission" date="2013-04" db="EMBL/GenBank/DDBJ databases">
        <title>The genome sequencing project of 58 acetic acid bacteria.</title>
        <authorList>
            <person name="Okamoto-Kainuma A."/>
            <person name="Ishikawa M."/>
            <person name="Umino S."/>
            <person name="Koizumi Y."/>
            <person name="Shiwa Y."/>
            <person name="Yoshikawa H."/>
            <person name="Matsutani M."/>
            <person name="Matsushita K."/>
        </authorList>
    </citation>
    <scope>NUCLEOTIDE SEQUENCE</scope>
    <source>
        <strain evidence="3">DSM 12717</strain>
    </source>
</reference>
<proteinExistence type="predicted"/>
<feature type="signal peptide" evidence="2">
    <location>
        <begin position="1"/>
        <end position="36"/>
    </location>
</feature>
<gene>
    <name evidence="3" type="ORF">AA12717_1292</name>
</gene>
<evidence type="ECO:0008006" key="5">
    <source>
        <dbReference type="Google" id="ProtNLM"/>
    </source>
</evidence>